<keyword evidence="4" id="KW-0378">Hydrolase</keyword>
<dbReference type="PANTHER" id="PTHR12383">
    <property type="entry name" value="PROTEASE FAMILY S26 MITOCHONDRIAL INNER MEMBRANE PROTEASE-RELATED"/>
    <property type="match status" value="1"/>
</dbReference>
<reference evidence="10" key="1">
    <citation type="submission" date="2024-06" db="EMBL/GenBank/DDBJ databases">
        <authorList>
            <person name="Liu X."/>
            <person name="Lenzi L."/>
            <person name="Haldenby T S."/>
            <person name="Uol C."/>
        </authorList>
    </citation>
    <scope>NUCLEOTIDE SEQUENCE</scope>
</reference>
<feature type="active site" evidence="8">
    <location>
        <position position="39"/>
    </location>
</feature>
<comment type="subunit">
    <text evidence="2">Heterodimer of 2 subunits, IMMPL1 and IMMPL2.</text>
</comment>
<sequence length="191" mass="21440">MVKEFRNRLLWYACAFGSVLLFRECYSLFGTVVVCEGISMEPTVQNGDYLLAERISVTLKRLKIGDVVVAAQPRRPEDCSPVLKRIKGLGHDQITYWDNAHWNMITTEVPADHVWLEGDNSRHSLDSRKYGPVPMSRLEYKILIRLWPLDHFGRLDPLQSADSTMDTSSPLLGIASKGASATPCASSSQNK</sequence>
<proteinExistence type="inferred from homology"/>
<dbReference type="EMBL" id="CAXLJL010000057">
    <property type="protein sequence ID" value="CAL5130144.1"/>
    <property type="molecule type" value="Genomic_DNA"/>
</dbReference>
<dbReference type="Pfam" id="PF10502">
    <property type="entry name" value="Peptidase_S26"/>
    <property type="match status" value="2"/>
</dbReference>
<evidence type="ECO:0000256" key="6">
    <source>
        <dbReference type="ARBA" id="ARBA00023136"/>
    </source>
</evidence>
<feature type="active site" evidence="8">
    <location>
        <position position="84"/>
    </location>
</feature>
<evidence type="ECO:0000256" key="3">
    <source>
        <dbReference type="ARBA" id="ARBA00022792"/>
    </source>
</evidence>
<evidence type="ECO:0000313" key="11">
    <source>
        <dbReference type="Proteomes" id="UP001497525"/>
    </source>
</evidence>
<dbReference type="SUPFAM" id="SSF51306">
    <property type="entry name" value="LexA/Signal peptidase"/>
    <property type="match status" value="1"/>
</dbReference>
<dbReference type="CDD" id="cd06530">
    <property type="entry name" value="S26_SPase_I"/>
    <property type="match status" value="1"/>
</dbReference>
<dbReference type="GO" id="GO:0006465">
    <property type="term" value="P:signal peptide processing"/>
    <property type="evidence" value="ECO:0007669"/>
    <property type="project" value="InterPro"/>
</dbReference>
<dbReference type="AlphaFoldDB" id="A0AAV2T1X9"/>
<dbReference type="InterPro" id="IPR036286">
    <property type="entry name" value="LexA/Signal_pep-like_sf"/>
</dbReference>
<dbReference type="GO" id="GO:0004252">
    <property type="term" value="F:serine-type endopeptidase activity"/>
    <property type="evidence" value="ECO:0007669"/>
    <property type="project" value="InterPro"/>
</dbReference>
<protein>
    <recommendedName>
        <fullName evidence="9">Peptidase S26 domain-containing protein</fullName>
    </recommendedName>
</protein>
<evidence type="ECO:0000256" key="2">
    <source>
        <dbReference type="ARBA" id="ARBA00011805"/>
    </source>
</evidence>
<dbReference type="Gene3D" id="2.10.109.10">
    <property type="entry name" value="Umud Fragment, subunit A"/>
    <property type="match status" value="1"/>
</dbReference>
<dbReference type="PANTHER" id="PTHR12383:SF16">
    <property type="entry name" value="MITOCHONDRIAL INNER MEMBRANE PROTEASE SUBUNIT 1"/>
    <property type="match status" value="1"/>
</dbReference>
<evidence type="ECO:0000256" key="4">
    <source>
        <dbReference type="ARBA" id="ARBA00022801"/>
    </source>
</evidence>
<evidence type="ECO:0000313" key="10">
    <source>
        <dbReference type="EMBL" id="CAL5130144.1"/>
    </source>
</evidence>
<dbReference type="InterPro" id="IPR052064">
    <property type="entry name" value="Mito_IMP1_subunit"/>
</dbReference>
<comment type="caution">
    <text evidence="10">The sequence shown here is derived from an EMBL/GenBank/DDBJ whole genome shotgun (WGS) entry which is preliminary data.</text>
</comment>
<comment type="subcellular location">
    <subcellularLocation>
        <location evidence="1">Mitochondrion inner membrane</location>
    </subcellularLocation>
</comment>
<evidence type="ECO:0000256" key="7">
    <source>
        <dbReference type="ARBA" id="ARBA00038445"/>
    </source>
</evidence>
<gene>
    <name evidence="10" type="ORF">CDAUBV1_LOCUS1576</name>
</gene>
<feature type="domain" description="Peptidase S26" evidence="9">
    <location>
        <begin position="107"/>
        <end position="147"/>
    </location>
</feature>
<evidence type="ECO:0000256" key="8">
    <source>
        <dbReference type="PIRSR" id="PIRSR600223-1"/>
    </source>
</evidence>
<evidence type="ECO:0000259" key="9">
    <source>
        <dbReference type="Pfam" id="PF10502"/>
    </source>
</evidence>
<evidence type="ECO:0000256" key="1">
    <source>
        <dbReference type="ARBA" id="ARBA00004273"/>
    </source>
</evidence>
<dbReference type="InterPro" id="IPR000223">
    <property type="entry name" value="Pept_S26A_signal_pept_1"/>
</dbReference>
<keyword evidence="3" id="KW-0999">Mitochondrion inner membrane</keyword>
<dbReference type="InterPro" id="IPR019533">
    <property type="entry name" value="Peptidase_S26"/>
</dbReference>
<dbReference type="Proteomes" id="UP001497525">
    <property type="component" value="Unassembled WGS sequence"/>
</dbReference>
<dbReference type="GO" id="GO:0042720">
    <property type="term" value="C:mitochondrial inner membrane peptidase complex"/>
    <property type="evidence" value="ECO:0007669"/>
    <property type="project" value="TreeGrafter"/>
</dbReference>
<keyword evidence="5" id="KW-0496">Mitochondrion</keyword>
<dbReference type="GO" id="GO:0006627">
    <property type="term" value="P:protein processing involved in protein targeting to mitochondrion"/>
    <property type="evidence" value="ECO:0007669"/>
    <property type="project" value="TreeGrafter"/>
</dbReference>
<feature type="domain" description="Peptidase S26" evidence="9">
    <location>
        <begin position="26"/>
        <end position="98"/>
    </location>
</feature>
<comment type="similarity">
    <text evidence="7">Belongs to the peptidase S26 family. IMP1 subfamily.</text>
</comment>
<keyword evidence="6" id="KW-0472">Membrane</keyword>
<accession>A0AAV2T1X9</accession>
<organism evidence="10 11">
    <name type="scientific">Calicophoron daubneyi</name>
    <name type="common">Rumen fluke</name>
    <name type="synonym">Paramphistomum daubneyi</name>
    <dbReference type="NCBI Taxonomy" id="300641"/>
    <lineage>
        <taxon>Eukaryota</taxon>
        <taxon>Metazoa</taxon>
        <taxon>Spiralia</taxon>
        <taxon>Lophotrochozoa</taxon>
        <taxon>Platyhelminthes</taxon>
        <taxon>Trematoda</taxon>
        <taxon>Digenea</taxon>
        <taxon>Plagiorchiida</taxon>
        <taxon>Pronocephalata</taxon>
        <taxon>Paramphistomoidea</taxon>
        <taxon>Paramphistomidae</taxon>
        <taxon>Calicophoron</taxon>
    </lineage>
</organism>
<dbReference type="PRINTS" id="PR00727">
    <property type="entry name" value="LEADERPTASE"/>
</dbReference>
<evidence type="ECO:0000256" key="5">
    <source>
        <dbReference type="ARBA" id="ARBA00023128"/>
    </source>
</evidence>
<name>A0AAV2T1X9_CALDB</name>